<dbReference type="InterPro" id="IPR002848">
    <property type="entry name" value="Translin_fam"/>
</dbReference>
<evidence type="ECO:0000256" key="7">
    <source>
        <dbReference type="SAM" id="MobiDB-lite"/>
    </source>
</evidence>
<keyword evidence="6" id="KW-0460">Magnesium</keyword>
<dbReference type="Pfam" id="PF01997">
    <property type="entry name" value="Translin"/>
    <property type="match status" value="1"/>
</dbReference>
<dbReference type="Proteomes" id="UP000821866">
    <property type="component" value="Chromosome 4"/>
</dbReference>
<proteinExistence type="inferred from homology"/>
<evidence type="ECO:0000256" key="5">
    <source>
        <dbReference type="ARBA" id="ARBA00023242"/>
    </source>
</evidence>
<evidence type="ECO:0000313" key="8">
    <source>
        <dbReference type="EMBL" id="KAH8027705.1"/>
    </source>
</evidence>
<dbReference type="GO" id="GO:0043565">
    <property type="term" value="F:sequence-specific DNA binding"/>
    <property type="evidence" value="ECO:0007669"/>
    <property type="project" value="InterPro"/>
</dbReference>
<evidence type="ECO:0000313" key="9">
    <source>
        <dbReference type="Proteomes" id="UP000821866"/>
    </source>
</evidence>
<dbReference type="AlphaFoldDB" id="A0A9J6E0S7"/>
<reference evidence="8" key="2">
    <citation type="submission" date="2021-09" db="EMBL/GenBank/DDBJ databases">
        <authorList>
            <person name="Jia N."/>
            <person name="Wang J."/>
            <person name="Shi W."/>
            <person name="Du L."/>
            <person name="Sun Y."/>
            <person name="Zhan W."/>
            <person name="Jiang J."/>
            <person name="Wang Q."/>
            <person name="Zhang B."/>
            <person name="Ji P."/>
            <person name="Sakyi L.B."/>
            <person name="Cui X."/>
            <person name="Yuan T."/>
            <person name="Jiang B."/>
            <person name="Yang W."/>
            <person name="Lam T.T.-Y."/>
            <person name="Chang Q."/>
            <person name="Ding S."/>
            <person name="Wang X."/>
            <person name="Zhu J."/>
            <person name="Ruan X."/>
            <person name="Zhao L."/>
            <person name="Wei J."/>
            <person name="Que T."/>
            <person name="Du C."/>
            <person name="Cheng J."/>
            <person name="Dai P."/>
            <person name="Han X."/>
            <person name="Huang E."/>
            <person name="Gao Y."/>
            <person name="Liu J."/>
            <person name="Shao H."/>
            <person name="Ye R."/>
            <person name="Li L."/>
            <person name="Wei W."/>
            <person name="Wang X."/>
            <person name="Wang C."/>
            <person name="Huo Q."/>
            <person name="Li W."/>
            <person name="Guo W."/>
            <person name="Chen H."/>
            <person name="Chen S."/>
            <person name="Zhou L."/>
            <person name="Zhou L."/>
            <person name="Ni X."/>
            <person name="Tian J."/>
            <person name="Zhou Y."/>
            <person name="Sheng Y."/>
            <person name="Liu T."/>
            <person name="Pan Y."/>
            <person name="Xia L."/>
            <person name="Li J."/>
            <person name="Zhao F."/>
            <person name="Cao W."/>
        </authorList>
    </citation>
    <scope>NUCLEOTIDE SEQUENCE</scope>
    <source>
        <strain evidence="8">Rmic-2018</strain>
        <tissue evidence="8">Larvae</tissue>
    </source>
</reference>
<evidence type="ECO:0000256" key="2">
    <source>
        <dbReference type="ARBA" id="ARBA00004496"/>
    </source>
</evidence>
<organism evidence="8 9">
    <name type="scientific">Rhipicephalus microplus</name>
    <name type="common">Cattle tick</name>
    <name type="synonym">Boophilus microplus</name>
    <dbReference type="NCBI Taxonomy" id="6941"/>
    <lineage>
        <taxon>Eukaryota</taxon>
        <taxon>Metazoa</taxon>
        <taxon>Ecdysozoa</taxon>
        <taxon>Arthropoda</taxon>
        <taxon>Chelicerata</taxon>
        <taxon>Arachnida</taxon>
        <taxon>Acari</taxon>
        <taxon>Parasitiformes</taxon>
        <taxon>Ixodida</taxon>
        <taxon>Ixodoidea</taxon>
        <taxon>Ixodidae</taxon>
        <taxon>Rhipicephalinae</taxon>
        <taxon>Rhipicephalus</taxon>
        <taxon>Boophilus</taxon>
    </lineage>
</organism>
<dbReference type="PANTHER" id="PTHR10741">
    <property type="entry name" value="TRANSLIN AND TRANSLIN ASSOCIATED PROTEIN X"/>
    <property type="match status" value="1"/>
</dbReference>
<keyword evidence="4" id="KW-0963">Cytoplasm</keyword>
<dbReference type="Gene3D" id="1.20.58.200">
    <property type="entry name" value="Translin, domain 2"/>
    <property type="match status" value="1"/>
</dbReference>
<dbReference type="GO" id="GO:0005737">
    <property type="term" value="C:cytoplasm"/>
    <property type="evidence" value="ECO:0007669"/>
    <property type="project" value="UniProtKB-SubCell"/>
</dbReference>
<dbReference type="CDD" id="cd14820">
    <property type="entry name" value="TRAX"/>
    <property type="match status" value="1"/>
</dbReference>
<dbReference type="InterPro" id="IPR016068">
    <property type="entry name" value="Translin_N"/>
</dbReference>
<protein>
    <recommendedName>
        <fullName evidence="10">Translin</fullName>
    </recommendedName>
</protein>
<dbReference type="InterPro" id="IPR016069">
    <property type="entry name" value="Translin_C"/>
</dbReference>
<evidence type="ECO:0000256" key="1">
    <source>
        <dbReference type="ARBA" id="ARBA00004123"/>
    </source>
</evidence>
<keyword evidence="9" id="KW-1185">Reference proteome</keyword>
<name>A0A9J6E0S7_RHIMP</name>
<dbReference type="EMBL" id="JABSTU010000006">
    <property type="protein sequence ID" value="KAH8027705.1"/>
    <property type="molecule type" value="Genomic_DNA"/>
</dbReference>
<comment type="caution">
    <text evidence="8">The sequence shown here is derived from an EMBL/GenBank/DDBJ whole genome shotgun (WGS) entry which is preliminary data.</text>
</comment>
<dbReference type="VEuPathDB" id="VectorBase:LOC119168271"/>
<dbReference type="InterPro" id="IPR036081">
    <property type="entry name" value="Translin_sf"/>
</dbReference>
<reference evidence="8" key="1">
    <citation type="journal article" date="2020" name="Cell">
        <title>Large-Scale Comparative Analyses of Tick Genomes Elucidate Their Genetic Diversity and Vector Capacities.</title>
        <authorList>
            <consortium name="Tick Genome and Microbiome Consortium (TIGMIC)"/>
            <person name="Jia N."/>
            <person name="Wang J."/>
            <person name="Shi W."/>
            <person name="Du L."/>
            <person name="Sun Y."/>
            <person name="Zhan W."/>
            <person name="Jiang J.F."/>
            <person name="Wang Q."/>
            <person name="Zhang B."/>
            <person name="Ji P."/>
            <person name="Bell-Sakyi L."/>
            <person name="Cui X.M."/>
            <person name="Yuan T.T."/>
            <person name="Jiang B.G."/>
            <person name="Yang W.F."/>
            <person name="Lam T.T."/>
            <person name="Chang Q.C."/>
            <person name="Ding S.J."/>
            <person name="Wang X.J."/>
            <person name="Zhu J.G."/>
            <person name="Ruan X.D."/>
            <person name="Zhao L."/>
            <person name="Wei J.T."/>
            <person name="Ye R.Z."/>
            <person name="Que T.C."/>
            <person name="Du C.H."/>
            <person name="Zhou Y.H."/>
            <person name="Cheng J.X."/>
            <person name="Dai P.F."/>
            <person name="Guo W.B."/>
            <person name="Han X.H."/>
            <person name="Huang E.J."/>
            <person name="Li L.F."/>
            <person name="Wei W."/>
            <person name="Gao Y.C."/>
            <person name="Liu J.Z."/>
            <person name="Shao H.Z."/>
            <person name="Wang X."/>
            <person name="Wang C.C."/>
            <person name="Yang T.C."/>
            <person name="Huo Q.B."/>
            <person name="Li W."/>
            <person name="Chen H.Y."/>
            <person name="Chen S.E."/>
            <person name="Zhou L.G."/>
            <person name="Ni X.B."/>
            <person name="Tian J.H."/>
            <person name="Sheng Y."/>
            <person name="Liu T."/>
            <person name="Pan Y.S."/>
            <person name="Xia L.Y."/>
            <person name="Li J."/>
            <person name="Zhao F."/>
            <person name="Cao W.C."/>
        </authorList>
    </citation>
    <scope>NUCLEOTIDE SEQUENCE</scope>
    <source>
        <strain evidence="8">Rmic-2018</strain>
    </source>
</reference>
<keyword evidence="5" id="KW-0539">Nucleus</keyword>
<evidence type="ECO:0008006" key="10">
    <source>
        <dbReference type="Google" id="ProtNLM"/>
    </source>
</evidence>
<accession>A0A9J6E0S7</accession>
<keyword evidence="6" id="KW-0479">Metal-binding</keyword>
<feature type="region of interest" description="Disordered" evidence="7">
    <location>
        <begin position="125"/>
        <end position="145"/>
    </location>
</feature>
<evidence type="ECO:0000256" key="4">
    <source>
        <dbReference type="ARBA" id="ARBA00022490"/>
    </source>
</evidence>
<dbReference type="Gene3D" id="1.20.58.190">
    <property type="entry name" value="Translin, domain 1"/>
    <property type="match status" value="1"/>
</dbReference>
<sequence>MFRAFRVEMDERNARCRRLLKLGYDVSRECRRIVNLLNCPVSADEREKVLEKVHRRLSELSDLELRGMAAELKGQDYYQYLRVFTVGLQGYVKAVSFFRYLKDDCLVTLDEINSALIFETQAEEPESERALRTDSTGEMSPAKSTEGGGYFSLEVTLIDYLHGVADMALELKRMSVSALGRGDRETPREMCRFLRDLYTGFIFCNFLPCQSSWPSRDPGNRTWDLRQNVVEVEKACYAAMLHGPSGGGTQDAEVAAVLALMEDLAVVDGEHLVEVEGEDLGEVEVENLVEA</sequence>
<feature type="binding site" evidence="6">
    <location>
        <position position="170"/>
    </location>
    <ligand>
        <name>Mg(2+)</name>
        <dbReference type="ChEBI" id="CHEBI:18420"/>
    </ligand>
</feature>
<evidence type="ECO:0000256" key="6">
    <source>
        <dbReference type="PIRSR" id="PIRSR602848-1"/>
    </source>
</evidence>
<dbReference type="SUPFAM" id="SSF74784">
    <property type="entry name" value="Translin"/>
    <property type="match status" value="1"/>
</dbReference>
<evidence type="ECO:0000256" key="3">
    <source>
        <dbReference type="ARBA" id="ARBA00005902"/>
    </source>
</evidence>
<dbReference type="GO" id="GO:0005634">
    <property type="term" value="C:nucleus"/>
    <property type="evidence" value="ECO:0007669"/>
    <property type="project" value="UniProtKB-SubCell"/>
</dbReference>
<gene>
    <name evidence="8" type="ORF">HPB51_007255</name>
</gene>
<dbReference type="GO" id="GO:0046872">
    <property type="term" value="F:metal ion binding"/>
    <property type="evidence" value="ECO:0007669"/>
    <property type="project" value="UniProtKB-KW"/>
</dbReference>
<comment type="similarity">
    <text evidence="3">Belongs to the translin family.</text>
</comment>
<comment type="subcellular location">
    <subcellularLocation>
        <location evidence="2">Cytoplasm</location>
    </subcellularLocation>
    <subcellularLocation>
        <location evidence="1">Nucleus</location>
    </subcellularLocation>
</comment>